<reference evidence="2 3" key="1">
    <citation type="submission" date="2020-04" db="EMBL/GenBank/DDBJ databases">
        <title>Perkinsus chesapeaki whole genome sequence.</title>
        <authorList>
            <person name="Bogema D.R."/>
        </authorList>
    </citation>
    <scope>NUCLEOTIDE SEQUENCE [LARGE SCALE GENOMIC DNA]</scope>
    <source>
        <strain evidence="2">ATCC PRA-425</strain>
    </source>
</reference>
<organism evidence="2 3">
    <name type="scientific">Perkinsus chesapeaki</name>
    <name type="common">Clam parasite</name>
    <name type="synonym">Perkinsus andrewsi</name>
    <dbReference type="NCBI Taxonomy" id="330153"/>
    <lineage>
        <taxon>Eukaryota</taxon>
        <taxon>Sar</taxon>
        <taxon>Alveolata</taxon>
        <taxon>Perkinsozoa</taxon>
        <taxon>Perkinsea</taxon>
        <taxon>Perkinsida</taxon>
        <taxon>Perkinsidae</taxon>
        <taxon>Perkinsus</taxon>
    </lineage>
</organism>
<accession>A0A7J6LRT2</accession>
<evidence type="ECO:0000313" key="3">
    <source>
        <dbReference type="Proteomes" id="UP000591131"/>
    </source>
</evidence>
<dbReference type="AlphaFoldDB" id="A0A7J6LRT2"/>
<keyword evidence="1" id="KW-0732">Signal</keyword>
<protein>
    <submittedName>
        <fullName evidence="2">Uncharacterized protein</fullName>
    </submittedName>
</protein>
<name>A0A7J6LRT2_PERCH</name>
<evidence type="ECO:0000256" key="1">
    <source>
        <dbReference type="SAM" id="SignalP"/>
    </source>
</evidence>
<dbReference type="Proteomes" id="UP000591131">
    <property type="component" value="Unassembled WGS sequence"/>
</dbReference>
<feature type="signal peptide" evidence="1">
    <location>
        <begin position="1"/>
        <end position="21"/>
    </location>
</feature>
<dbReference type="EMBL" id="JAAPAO010000372">
    <property type="protein sequence ID" value="KAF4661601.1"/>
    <property type="molecule type" value="Genomic_DNA"/>
</dbReference>
<feature type="chain" id="PRO_5029802751" evidence="1">
    <location>
        <begin position="22"/>
        <end position="317"/>
    </location>
</feature>
<dbReference type="OrthoDB" id="441600at2759"/>
<comment type="caution">
    <text evidence="2">The sequence shown here is derived from an EMBL/GenBank/DDBJ whole genome shotgun (WGS) entry which is preliminary data.</text>
</comment>
<keyword evidence="3" id="KW-1185">Reference proteome</keyword>
<gene>
    <name evidence="2" type="ORF">FOL47_006619</name>
</gene>
<proteinExistence type="predicted"/>
<evidence type="ECO:0000313" key="2">
    <source>
        <dbReference type="EMBL" id="KAF4661601.1"/>
    </source>
</evidence>
<sequence length="317" mass="35327">MALLQLEVLLAVISLICSVDGLKLLREEPENSIVAGAPLNEEAPEQVDQAADAYWDGEEPKLNLMNKVDWSTMGTEPPKKAFENYRTAAKIKFLMPDLRWNPEYPVTIPDDVLSAKLPVGALSRFMLEDPGPRYAAMVQDLYTPDYMLDVKNMPDNTTKVVKRVSETQLQTDSGVDLSSIMPFMADVPNAPPPIDPELQYVPPGASAAARAHPVKIAVGIDQNGRELWDTIGQYSGEQDTRNGVQTPNKLDAIKELRKKLQQQQQSLIQRHVVEKKKAPPGKTNCDPYGYDANKKFKPCKHIEYRAASRPQSSDDNE</sequence>